<dbReference type="GeneID" id="8382476"/>
<protein>
    <recommendedName>
        <fullName evidence="1">DUF7311 domain-containing protein</fullName>
    </recommendedName>
</protein>
<dbReference type="AlphaFoldDB" id="C7NPV5"/>
<dbReference type="OrthoDB" id="293581at2157"/>
<name>C7NPV5_HALUD</name>
<reference evidence="2 3" key="1">
    <citation type="journal article" date="2009" name="Stand. Genomic Sci.">
        <title>Complete genome sequence of Halorhabdus utahensis type strain (AX-2).</title>
        <authorList>
            <person name="Anderson I."/>
            <person name="Tindall B.J."/>
            <person name="Pomrenke H."/>
            <person name="Goker M."/>
            <person name="Lapidus A."/>
            <person name="Nolan M."/>
            <person name="Copeland A."/>
            <person name="Glavina Del Rio T."/>
            <person name="Chen F."/>
            <person name="Tice H."/>
            <person name="Cheng J.F."/>
            <person name="Lucas S."/>
            <person name="Chertkov O."/>
            <person name="Bruce D."/>
            <person name="Brettin T."/>
            <person name="Detter J.C."/>
            <person name="Han C."/>
            <person name="Goodwin L."/>
            <person name="Land M."/>
            <person name="Hauser L."/>
            <person name="Chang Y.J."/>
            <person name="Jeffries C.D."/>
            <person name="Pitluck S."/>
            <person name="Pati A."/>
            <person name="Mavromatis K."/>
            <person name="Ivanova N."/>
            <person name="Ovchinnikova G."/>
            <person name="Chen A."/>
            <person name="Palaniappan K."/>
            <person name="Chain P."/>
            <person name="Rohde M."/>
            <person name="Bristow J."/>
            <person name="Eisen J.A."/>
            <person name="Markowitz V."/>
            <person name="Hugenholtz P."/>
            <person name="Kyrpides N.C."/>
            <person name="Klenk H.P."/>
        </authorList>
    </citation>
    <scope>NUCLEOTIDE SEQUENCE [LARGE SCALE GENOMIC DNA]</scope>
    <source>
        <strain evidence="3">DSM 12940 / JCM 11049 / AX-2</strain>
    </source>
</reference>
<gene>
    <name evidence="2" type="ordered locus">Huta_0214</name>
</gene>
<dbReference type="RefSeq" id="WP_012795279.1">
    <property type="nucleotide sequence ID" value="NC_013158.1"/>
</dbReference>
<dbReference type="Pfam" id="PF23993">
    <property type="entry name" value="DUF7311"/>
    <property type="match status" value="1"/>
</dbReference>
<dbReference type="eggNOG" id="arCOG10216">
    <property type="taxonomic scope" value="Archaea"/>
</dbReference>
<dbReference type="Proteomes" id="UP000002071">
    <property type="component" value="Chromosome"/>
</dbReference>
<evidence type="ECO:0000259" key="1">
    <source>
        <dbReference type="Pfam" id="PF23993"/>
    </source>
</evidence>
<keyword evidence="3" id="KW-1185">Reference proteome</keyword>
<dbReference type="HOGENOM" id="CLU_138326_0_0_2"/>
<evidence type="ECO:0000313" key="2">
    <source>
        <dbReference type="EMBL" id="ACV10402.1"/>
    </source>
</evidence>
<organism evidence="2 3">
    <name type="scientific">Halorhabdus utahensis (strain DSM 12940 / JCM 11049 / AX-2)</name>
    <dbReference type="NCBI Taxonomy" id="519442"/>
    <lineage>
        <taxon>Archaea</taxon>
        <taxon>Methanobacteriati</taxon>
        <taxon>Methanobacteriota</taxon>
        <taxon>Stenosarchaea group</taxon>
        <taxon>Halobacteria</taxon>
        <taxon>Halobacteriales</taxon>
        <taxon>Haloarculaceae</taxon>
        <taxon>Halorhabdus</taxon>
    </lineage>
</organism>
<dbReference type="InterPro" id="IPR055735">
    <property type="entry name" value="DUF7311"/>
</dbReference>
<accession>C7NPV5</accession>
<evidence type="ECO:0000313" key="3">
    <source>
        <dbReference type="Proteomes" id="UP000002071"/>
    </source>
</evidence>
<sequence>MIRYVLAIILTTALLGIGVAGVDHAATVRSEQQVETQIAKFESAAMSLLDTEEPTPSGQQGARRIVDLDFPSGGFTSKAVDTFRIRPNPKGVSLLEYSVSGRVTRTRHVGASVRNLGAANGTTIFDGHTGTVTIALSLTEARGEPERSSEVYIALRVLSKVAEASGGVRNEKAMWSLRWPEARSWRRFA</sequence>
<dbReference type="EMBL" id="CP001687">
    <property type="protein sequence ID" value="ACV10402.1"/>
    <property type="molecule type" value="Genomic_DNA"/>
</dbReference>
<proteinExistence type="predicted"/>
<feature type="domain" description="DUF7311" evidence="1">
    <location>
        <begin position="1"/>
        <end position="145"/>
    </location>
</feature>
<dbReference type="KEGG" id="hut:Huta_0214"/>